<protein>
    <recommendedName>
        <fullName evidence="4">HdeD family acid-resistance protein</fullName>
    </recommendedName>
</protein>
<dbReference type="AlphaFoldDB" id="A0A4Q2L070"/>
<feature type="transmembrane region" description="Helical" evidence="1">
    <location>
        <begin position="112"/>
        <end position="133"/>
    </location>
</feature>
<organism evidence="2 3">
    <name type="scientific">Agromyces albus</name>
    <dbReference type="NCBI Taxonomy" id="205332"/>
    <lineage>
        <taxon>Bacteria</taxon>
        <taxon>Bacillati</taxon>
        <taxon>Actinomycetota</taxon>
        <taxon>Actinomycetes</taxon>
        <taxon>Micrococcales</taxon>
        <taxon>Microbacteriaceae</taxon>
        <taxon>Agromyces</taxon>
    </lineage>
</organism>
<feature type="transmembrane region" description="Helical" evidence="1">
    <location>
        <begin position="145"/>
        <end position="163"/>
    </location>
</feature>
<dbReference type="EMBL" id="SDPN01000014">
    <property type="protein sequence ID" value="RXZ70747.1"/>
    <property type="molecule type" value="Genomic_DNA"/>
</dbReference>
<sequence>MSAPQPNAMFASFSLDASGLSKPAINTVRMTLGITGATALIIGILITFWPKDSAVVLTVMLAIYLVIAGIAYAGLGIFSRGMSGGARALDVILGILFIVGGILAFANLAATAVFLAVFIGVLIGVLWIVEGVVALAQLGDAPSRGWAIFFGILSILAGIVLLFSPLWAAIVLFIIAGISLIVLGIMQLVRAFTFGRGAPATV</sequence>
<comment type="caution">
    <text evidence="2">The sequence shown here is derived from an EMBL/GenBank/DDBJ whole genome shotgun (WGS) entry which is preliminary data.</text>
</comment>
<dbReference type="Pfam" id="PF03729">
    <property type="entry name" value="DUF308"/>
    <property type="match status" value="2"/>
</dbReference>
<accession>A0A4Q2L070</accession>
<proteinExistence type="predicted"/>
<dbReference type="OrthoDB" id="3238356at2"/>
<dbReference type="PANTHER" id="PTHR34989">
    <property type="entry name" value="PROTEIN HDED"/>
    <property type="match status" value="1"/>
</dbReference>
<keyword evidence="1" id="KW-1133">Transmembrane helix</keyword>
<evidence type="ECO:0000313" key="3">
    <source>
        <dbReference type="Proteomes" id="UP000293865"/>
    </source>
</evidence>
<dbReference type="Proteomes" id="UP000293865">
    <property type="component" value="Unassembled WGS sequence"/>
</dbReference>
<evidence type="ECO:0000256" key="1">
    <source>
        <dbReference type="SAM" id="Phobius"/>
    </source>
</evidence>
<feature type="transmembrane region" description="Helical" evidence="1">
    <location>
        <begin position="87"/>
        <end position="106"/>
    </location>
</feature>
<feature type="transmembrane region" description="Helical" evidence="1">
    <location>
        <begin position="55"/>
        <end position="75"/>
    </location>
</feature>
<dbReference type="RefSeq" id="WP_129520656.1">
    <property type="nucleotide sequence ID" value="NZ_SDPN01000014.1"/>
</dbReference>
<gene>
    <name evidence="2" type="ORF">ESP51_09460</name>
</gene>
<reference evidence="2 3" key="1">
    <citation type="submission" date="2019-01" db="EMBL/GenBank/DDBJ databases">
        <title>Agromyces.</title>
        <authorList>
            <person name="Li J."/>
        </authorList>
    </citation>
    <scope>NUCLEOTIDE SEQUENCE [LARGE SCALE GENOMIC DNA]</scope>
    <source>
        <strain evidence="2 3">DSM 15934</strain>
    </source>
</reference>
<evidence type="ECO:0000313" key="2">
    <source>
        <dbReference type="EMBL" id="RXZ70747.1"/>
    </source>
</evidence>
<dbReference type="GO" id="GO:0005886">
    <property type="term" value="C:plasma membrane"/>
    <property type="evidence" value="ECO:0007669"/>
    <property type="project" value="TreeGrafter"/>
</dbReference>
<keyword evidence="3" id="KW-1185">Reference proteome</keyword>
<name>A0A4Q2L070_9MICO</name>
<dbReference type="PANTHER" id="PTHR34989:SF1">
    <property type="entry name" value="PROTEIN HDED"/>
    <property type="match status" value="1"/>
</dbReference>
<evidence type="ECO:0008006" key="4">
    <source>
        <dbReference type="Google" id="ProtNLM"/>
    </source>
</evidence>
<dbReference type="InterPro" id="IPR005325">
    <property type="entry name" value="DUF308_memb"/>
</dbReference>
<feature type="transmembrane region" description="Helical" evidence="1">
    <location>
        <begin position="169"/>
        <end position="189"/>
    </location>
</feature>
<feature type="transmembrane region" description="Helical" evidence="1">
    <location>
        <begin position="30"/>
        <end position="49"/>
    </location>
</feature>
<keyword evidence="1" id="KW-0472">Membrane</keyword>
<keyword evidence="1" id="KW-0812">Transmembrane</keyword>
<dbReference type="InterPro" id="IPR052712">
    <property type="entry name" value="Acid_resist_chaperone_HdeD"/>
</dbReference>